<dbReference type="HOGENOM" id="CLU_1354279_0_0_1"/>
<sequence length="202" mass="23658">MTERDQHWNMSRVARAWRNGVQQVQREWDAWDVSCRAETPQRRAVDRLVPRIISTKHRARLGNEPLCSAYKYSAYYCSTYWCSSKPKTHPTGHSQLPTQHKRGIDYEKTGKNKQKTTWICSRRTGFLEIRRKLCDCIEMQDLTYPWASRKKSEFKHQTKCTNEKHAKKTLATPGIVDVSILSHGEKTLDQCGPQNIRQCVFE</sequence>
<dbReference type="Proteomes" id="UP000002624">
    <property type="component" value="Unassembled WGS sequence"/>
</dbReference>
<evidence type="ECO:0000256" key="1">
    <source>
        <dbReference type="SAM" id="MobiDB-lite"/>
    </source>
</evidence>
<dbReference type="EMBL" id="GG692419">
    <property type="protein sequence ID" value="EER44851.1"/>
    <property type="molecule type" value="Genomic_DNA"/>
</dbReference>
<dbReference type="AlphaFoldDB" id="C6H5A9"/>
<accession>C6H5A9</accession>
<feature type="region of interest" description="Disordered" evidence="1">
    <location>
        <begin position="88"/>
        <end position="108"/>
    </location>
</feature>
<reference evidence="3" key="1">
    <citation type="submission" date="2009-05" db="EMBL/GenBank/DDBJ databases">
        <title>The genome sequence of Ajellomyces capsulatus strain H143.</title>
        <authorList>
            <person name="Champion M."/>
            <person name="Cuomo C.A."/>
            <person name="Ma L.-J."/>
            <person name="Henn M.R."/>
            <person name="Sil A."/>
            <person name="Goldman B."/>
            <person name="Young S.K."/>
            <person name="Kodira C.D."/>
            <person name="Zeng Q."/>
            <person name="Koehrsen M."/>
            <person name="Alvarado L."/>
            <person name="Berlin A.M."/>
            <person name="Borenstein D."/>
            <person name="Chen Z."/>
            <person name="Engels R."/>
            <person name="Freedman E."/>
            <person name="Gellesch M."/>
            <person name="Goldberg J."/>
            <person name="Griggs A."/>
            <person name="Gujja S."/>
            <person name="Heiman D.I."/>
            <person name="Hepburn T.A."/>
            <person name="Howarth C."/>
            <person name="Jen D."/>
            <person name="Larson L."/>
            <person name="Lewis B."/>
            <person name="Mehta T."/>
            <person name="Park D."/>
            <person name="Pearson M."/>
            <person name="Roberts A."/>
            <person name="Saif S."/>
            <person name="Shea T.D."/>
            <person name="Shenoy N."/>
            <person name="Sisk P."/>
            <person name="Stolte C."/>
            <person name="Sykes S."/>
            <person name="Walk T."/>
            <person name="White J."/>
            <person name="Yandava C."/>
            <person name="Klein B."/>
            <person name="McEwen J.G."/>
            <person name="Puccia R."/>
            <person name="Goldman G.H."/>
            <person name="Felipe M.S."/>
            <person name="Nino-Vega G."/>
            <person name="San-Blas G."/>
            <person name="Taylor J.W."/>
            <person name="Mendoza L."/>
            <person name="Galagan J.E."/>
            <person name="Nusbaum C."/>
            <person name="Birren B.W."/>
        </authorList>
    </citation>
    <scope>NUCLEOTIDE SEQUENCE [LARGE SCALE GENOMIC DNA]</scope>
    <source>
        <strain evidence="3">H143</strain>
    </source>
</reference>
<proteinExistence type="predicted"/>
<evidence type="ECO:0000313" key="3">
    <source>
        <dbReference type="Proteomes" id="UP000002624"/>
    </source>
</evidence>
<gene>
    <name evidence="2" type="ORF">HCDG_00430</name>
</gene>
<name>C6H5A9_AJECH</name>
<dbReference type="VEuPathDB" id="FungiDB:HCDG_00430"/>
<protein>
    <submittedName>
        <fullName evidence="2">Uncharacterized protein</fullName>
    </submittedName>
</protein>
<evidence type="ECO:0000313" key="2">
    <source>
        <dbReference type="EMBL" id="EER44851.1"/>
    </source>
</evidence>
<organism evidence="2 3">
    <name type="scientific">Ajellomyces capsulatus (strain H143)</name>
    <name type="common">Darling's disease fungus</name>
    <name type="synonym">Histoplasma capsulatum</name>
    <dbReference type="NCBI Taxonomy" id="544712"/>
    <lineage>
        <taxon>Eukaryota</taxon>
        <taxon>Fungi</taxon>
        <taxon>Dikarya</taxon>
        <taxon>Ascomycota</taxon>
        <taxon>Pezizomycotina</taxon>
        <taxon>Eurotiomycetes</taxon>
        <taxon>Eurotiomycetidae</taxon>
        <taxon>Onygenales</taxon>
        <taxon>Ajellomycetaceae</taxon>
        <taxon>Histoplasma</taxon>
    </lineage>
</organism>